<dbReference type="EMBL" id="JARKHS020031486">
    <property type="protein sequence ID" value="KAK8761139.1"/>
    <property type="molecule type" value="Genomic_DNA"/>
</dbReference>
<organism evidence="1 2">
    <name type="scientific">Amblyomma americanum</name>
    <name type="common">Lone star tick</name>
    <dbReference type="NCBI Taxonomy" id="6943"/>
    <lineage>
        <taxon>Eukaryota</taxon>
        <taxon>Metazoa</taxon>
        <taxon>Ecdysozoa</taxon>
        <taxon>Arthropoda</taxon>
        <taxon>Chelicerata</taxon>
        <taxon>Arachnida</taxon>
        <taxon>Acari</taxon>
        <taxon>Parasitiformes</taxon>
        <taxon>Ixodida</taxon>
        <taxon>Ixodoidea</taxon>
        <taxon>Ixodidae</taxon>
        <taxon>Amblyomminae</taxon>
        <taxon>Amblyomma</taxon>
    </lineage>
</organism>
<keyword evidence="2" id="KW-1185">Reference proteome</keyword>
<gene>
    <name evidence="1" type="ORF">V5799_027594</name>
</gene>
<protein>
    <submittedName>
        <fullName evidence="1">Uncharacterized protein</fullName>
    </submittedName>
</protein>
<sequence>MVDCISQALTPCEGVGAKDYTLGLLERVFGKVLKLVCVEHAPGSAACKAVPRLPPLGAQDLRIENYVELFAEAAATIEDSRHHIYSCVSCSALNISSRCS</sequence>
<dbReference type="AlphaFoldDB" id="A0AAQ4DF99"/>
<dbReference type="Proteomes" id="UP001321473">
    <property type="component" value="Unassembled WGS sequence"/>
</dbReference>
<evidence type="ECO:0000313" key="2">
    <source>
        <dbReference type="Proteomes" id="UP001321473"/>
    </source>
</evidence>
<proteinExistence type="predicted"/>
<comment type="caution">
    <text evidence="1">The sequence shown here is derived from an EMBL/GenBank/DDBJ whole genome shotgun (WGS) entry which is preliminary data.</text>
</comment>
<accession>A0AAQ4DF99</accession>
<evidence type="ECO:0000313" key="1">
    <source>
        <dbReference type="EMBL" id="KAK8761139.1"/>
    </source>
</evidence>
<reference evidence="1 2" key="1">
    <citation type="journal article" date="2023" name="Arcadia Sci">
        <title>De novo assembly of a long-read Amblyomma americanum tick genome.</title>
        <authorList>
            <person name="Chou S."/>
            <person name="Poskanzer K.E."/>
            <person name="Rollins M."/>
            <person name="Thuy-Boun P.S."/>
        </authorList>
    </citation>
    <scope>NUCLEOTIDE SEQUENCE [LARGE SCALE GENOMIC DNA]</scope>
    <source>
        <strain evidence="1">F_SG_1</strain>
        <tissue evidence="1">Salivary glands</tissue>
    </source>
</reference>
<name>A0AAQ4DF99_AMBAM</name>